<evidence type="ECO:0000256" key="1">
    <source>
        <dbReference type="PROSITE-ProRule" id="PRU00176"/>
    </source>
</evidence>
<dbReference type="Pfam" id="PF01805">
    <property type="entry name" value="Surp"/>
    <property type="match status" value="1"/>
</dbReference>
<dbReference type="PANTHER" id="PTHR23140:SF0">
    <property type="entry name" value="U2 SNRNP-ASSOCIATED SURP MOTIF-CONTAINING PROTEIN"/>
    <property type="match status" value="1"/>
</dbReference>
<feature type="domain" description="SURP motif" evidence="4">
    <location>
        <begin position="221"/>
        <end position="264"/>
    </location>
</feature>
<dbReference type="Gene3D" id="3.30.70.330">
    <property type="match status" value="1"/>
</dbReference>
<dbReference type="OMA" id="DKVCETH"/>
<dbReference type="InParanoid" id="A0A0V0QIS1"/>
<dbReference type="Pfam" id="PF00076">
    <property type="entry name" value="RRM_1"/>
    <property type="match status" value="1"/>
</dbReference>
<dbReference type="InterPro" id="IPR012677">
    <property type="entry name" value="Nucleotide-bd_a/b_plait_sf"/>
</dbReference>
<dbReference type="GO" id="GO:0005634">
    <property type="term" value="C:nucleus"/>
    <property type="evidence" value="ECO:0007669"/>
    <property type="project" value="TreeGrafter"/>
</dbReference>
<dbReference type="Gene3D" id="1.10.10.790">
    <property type="entry name" value="Surp module"/>
    <property type="match status" value="1"/>
</dbReference>
<evidence type="ECO:0000259" key="4">
    <source>
        <dbReference type="PROSITE" id="PS50128"/>
    </source>
</evidence>
<evidence type="ECO:0000313" key="6">
    <source>
        <dbReference type="Proteomes" id="UP000054937"/>
    </source>
</evidence>
<feature type="region of interest" description="Disordered" evidence="2">
    <location>
        <begin position="1"/>
        <end position="61"/>
    </location>
</feature>
<keyword evidence="6" id="KW-1185">Reference proteome</keyword>
<dbReference type="GO" id="GO:0006396">
    <property type="term" value="P:RNA processing"/>
    <property type="evidence" value="ECO:0007669"/>
    <property type="project" value="InterPro"/>
</dbReference>
<dbReference type="OrthoDB" id="377209at2759"/>
<dbReference type="InterPro" id="IPR000504">
    <property type="entry name" value="RRM_dom"/>
</dbReference>
<dbReference type="CDD" id="cd00590">
    <property type="entry name" value="RRM_SF"/>
    <property type="match status" value="1"/>
</dbReference>
<keyword evidence="1" id="KW-0694">RNA-binding</keyword>
<dbReference type="EMBL" id="LDAU01000156">
    <property type="protein sequence ID" value="KRX02211.1"/>
    <property type="molecule type" value="Genomic_DNA"/>
</dbReference>
<dbReference type="Proteomes" id="UP000054937">
    <property type="component" value="Unassembled WGS sequence"/>
</dbReference>
<evidence type="ECO:0000256" key="2">
    <source>
        <dbReference type="SAM" id="MobiDB-lite"/>
    </source>
</evidence>
<gene>
    <name evidence="5" type="ORF">PPERSA_04833</name>
</gene>
<protein>
    <submittedName>
        <fullName evidence="5">SWAP/Surp</fullName>
    </submittedName>
</protein>
<sequence length="668" mass="77716">MNQDDQNVLASFKHSFKNDQNKGSGMAFVRGGIQDPSNKDSDSDDEKEKKRAGQKSKQAKNIDLFREQLKQQQPQRLELNVIAPASQRNIKKKVNTDSENQYLAMQNLKKSITHAFADTDQERYLVILNMRLDIDEDMLKQYLEKFGEVEQVQKKAIYYYDDLEIQAKIVGYVTFKDKSSAQKLKKNQIALKQLGEKALITEPYKEQILVQFPENTLLRRFIDRFARLVQQDGYGVEQFIQENHKQNLQYAFLFCQNCPEHIYYKWRLYSFMQGNTEKSWSENPFQMTSRGPIWIPPAQDHQDISVAELIDKEAETSIKQKAIGKTPLSQEDKQRLEDTIRKMNTTRTSIGETMLYCMDQYNSACDIIITITQSIDEALGNKDNLASQFYEKISKVLNVWAEWSLFDINYLAGLGAILIQNPKKFKIVNGLYQYQYDNQKGSGVKLRNLENQLNQYDVDDLQRKAHQNGLQNNGTKDLIIARLIMFEEYNLNKLNMGTKRDLIFNIEDPNDKIKAIQCVQSFNNVLYKTQSGTVEELEQFIQEGVKVLNFCEQRNLILEQCDDIDGQPIDEIDNILYDLNNENDQKRQVIQSIQIGKSSFKEQEFDLTEIEGEDLTLEEIKMIYNEKCNFFCFHNIDYLYRGIDTSSFIDGSSITSPTSSSQRRIEIR</sequence>
<dbReference type="SMART" id="SM00648">
    <property type="entry name" value="SWAP"/>
    <property type="match status" value="1"/>
</dbReference>
<feature type="domain" description="RRM" evidence="3">
    <location>
        <begin position="123"/>
        <end position="215"/>
    </location>
</feature>
<dbReference type="FunCoup" id="A0A0V0QIS1">
    <property type="interactions" value="398"/>
</dbReference>
<dbReference type="InterPro" id="IPR051485">
    <property type="entry name" value="SR-CTD_assoc_factor"/>
</dbReference>
<dbReference type="InterPro" id="IPR035979">
    <property type="entry name" value="RBD_domain_sf"/>
</dbReference>
<feature type="compositionally biased region" description="Basic and acidic residues" evidence="2">
    <location>
        <begin position="37"/>
        <end position="51"/>
    </location>
</feature>
<reference evidence="5 6" key="1">
    <citation type="journal article" date="2015" name="Sci. Rep.">
        <title>Genome of the facultative scuticociliatosis pathogen Pseudocohnilembus persalinus provides insight into its virulence through horizontal gene transfer.</title>
        <authorList>
            <person name="Xiong J."/>
            <person name="Wang G."/>
            <person name="Cheng J."/>
            <person name="Tian M."/>
            <person name="Pan X."/>
            <person name="Warren A."/>
            <person name="Jiang C."/>
            <person name="Yuan D."/>
            <person name="Miao W."/>
        </authorList>
    </citation>
    <scope>NUCLEOTIDE SEQUENCE [LARGE SCALE GENOMIC DNA]</scope>
    <source>
        <strain evidence="5">36N120E</strain>
    </source>
</reference>
<evidence type="ECO:0000259" key="3">
    <source>
        <dbReference type="PROSITE" id="PS50102"/>
    </source>
</evidence>
<dbReference type="InterPro" id="IPR000061">
    <property type="entry name" value="Surp"/>
</dbReference>
<comment type="caution">
    <text evidence="5">The sequence shown here is derived from an EMBL/GenBank/DDBJ whole genome shotgun (WGS) entry which is preliminary data.</text>
</comment>
<dbReference type="SUPFAM" id="SSF109905">
    <property type="entry name" value="Surp module (SWAP domain)"/>
    <property type="match status" value="1"/>
</dbReference>
<dbReference type="InterPro" id="IPR035967">
    <property type="entry name" value="SWAP/Surp_sf"/>
</dbReference>
<accession>A0A0V0QIS1</accession>
<organism evidence="5 6">
    <name type="scientific">Pseudocohnilembus persalinus</name>
    <name type="common">Ciliate</name>
    <dbReference type="NCBI Taxonomy" id="266149"/>
    <lineage>
        <taxon>Eukaryota</taxon>
        <taxon>Sar</taxon>
        <taxon>Alveolata</taxon>
        <taxon>Ciliophora</taxon>
        <taxon>Intramacronucleata</taxon>
        <taxon>Oligohymenophorea</taxon>
        <taxon>Scuticociliatia</taxon>
        <taxon>Philasterida</taxon>
        <taxon>Pseudocohnilembidae</taxon>
        <taxon>Pseudocohnilembus</taxon>
    </lineage>
</organism>
<dbReference type="SUPFAM" id="SSF54928">
    <property type="entry name" value="RNA-binding domain, RBD"/>
    <property type="match status" value="1"/>
</dbReference>
<name>A0A0V0QIS1_PSEPJ</name>
<evidence type="ECO:0000313" key="5">
    <source>
        <dbReference type="EMBL" id="KRX02211.1"/>
    </source>
</evidence>
<dbReference type="PROSITE" id="PS50102">
    <property type="entry name" value="RRM"/>
    <property type="match status" value="1"/>
</dbReference>
<dbReference type="PANTHER" id="PTHR23140">
    <property type="entry name" value="RNA PROCESSING PROTEIN LD23810P"/>
    <property type="match status" value="1"/>
</dbReference>
<dbReference type="PROSITE" id="PS50128">
    <property type="entry name" value="SURP"/>
    <property type="match status" value="1"/>
</dbReference>
<dbReference type="AlphaFoldDB" id="A0A0V0QIS1"/>
<dbReference type="GO" id="GO:0003723">
    <property type="term" value="F:RNA binding"/>
    <property type="evidence" value="ECO:0007669"/>
    <property type="project" value="UniProtKB-UniRule"/>
</dbReference>
<proteinExistence type="predicted"/>